<evidence type="ECO:0000256" key="1">
    <source>
        <dbReference type="SAM" id="SignalP"/>
    </source>
</evidence>
<evidence type="ECO:0000313" key="3">
    <source>
        <dbReference type="EMBL" id="KAD3067189.1"/>
    </source>
</evidence>
<dbReference type="GO" id="GO:0009627">
    <property type="term" value="P:systemic acquired resistance"/>
    <property type="evidence" value="ECO:0007669"/>
    <property type="project" value="InterPro"/>
</dbReference>
<name>A0A5N6LZX2_9ASTR</name>
<dbReference type="InterPro" id="IPR044741">
    <property type="entry name" value="NsLTP-like"/>
</dbReference>
<dbReference type="PANTHER" id="PTHR33122:SF43">
    <property type="entry name" value="BIFUNCTIONAL INHIBITOR_PLANT LIPID TRANSFER PROTEIN_SEED STORAGE HELICAL DOMAIN-CONTAINING PROTEIN"/>
    <property type="match status" value="1"/>
</dbReference>
<dbReference type="EMBL" id="SZYD01000017">
    <property type="protein sequence ID" value="KAD3067189.1"/>
    <property type="molecule type" value="Genomic_DNA"/>
</dbReference>
<dbReference type="GO" id="GO:0005504">
    <property type="term" value="F:fatty acid binding"/>
    <property type="evidence" value="ECO:0007669"/>
    <property type="project" value="InterPro"/>
</dbReference>
<dbReference type="SUPFAM" id="SSF47699">
    <property type="entry name" value="Bifunctional inhibitor/lipid-transfer protein/seed storage 2S albumin"/>
    <property type="match status" value="1"/>
</dbReference>
<dbReference type="SMART" id="SM00499">
    <property type="entry name" value="AAI"/>
    <property type="match status" value="1"/>
</dbReference>
<sequence length="166" mass="18029">MVGIRGRVFLRCLLTITLVVSVSSTIAPASSTLVCNVQMSDLLECLPAITGAHPPAPTRSCCKVMRRVNLRCLCSYKPQLAKFGANPAAAMAIPKKCGIKSRLRCLSISIDKFSFALERFSEADSSKESKGSVISSFRDVDLDGPVFLVLEGRRYLISGFVKKPKT</sequence>
<dbReference type="Pfam" id="PF14368">
    <property type="entry name" value="LTP_2"/>
    <property type="match status" value="1"/>
</dbReference>
<gene>
    <name evidence="3" type="ORF">E3N88_35069</name>
</gene>
<dbReference type="Proteomes" id="UP000326396">
    <property type="component" value="Linkage Group LG7"/>
</dbReference>
<feature type="domain" description="Bifunctional inhibitor/plant lipid transfer protein/seed storage helical" evidence="2">
    <location>
        <begin position="35"/>
        <end position="105"/>
    </location>
</feature>
<dbReference type="OrthoDB" id="656626at2759"/>
<evidence type="ECO:0000313" key="4">
    <source>
        <dbReference type="Proteomes" id="UP000326396"/>
    </source>
</evidence>
<organism evidence="3 4">
    <name type="scientific">Mikania micrantha</name>
    <name type="common">bitter vine</name>
    <dbReference type="NCBI Taxonomy" id="192012"/>
    <lineage>
        <taxon>Eukaryota</taxon>
        <taxon>Viridiplantae</taxon>
        <taxon>Streptophyta</taxon>
        <taxon>Embryophyta</taxon>
        <taxon>Tracheophyta</taxon>
        <taxon>Spermatophyta</taxon>
        <taxon>Magnoliopsida</taxon>
        <taxon>eudicotyledons</taxon>
        <taxon>Gunneridae</taxon>
        <taxon>Pentapetalae</taxon>
        <taxon>asterids</taxon>
        <taxon>campanulids</taxon>
        <taxon>Asterales</taxon>
        <taxon>Asteraceae</taxon>
        <taxon>Asteroideae</taxon>
        <taxon>Heliantheae alliance</taxon>
        <taxon>Eupatorieae</taxon>
        <taxon>Mikania</taxon>
    </lineage>
</organism>
<reference evidence="3 4" key="1">
    <citation type="submission" date="2019-05" db="EMBL/GenBank/DDBJ databases">
        <title>Mikania micrantha, genome provides insights into the molecular mechanism of rapid growth.</title>
        <authorList>
            <person name="Liu B."/>
        </authorList>
    </citation>
    <scope>NUCLEOTIDE SEQUENCE [LARGE SCALE GENOMIC DNA]</scope>
    <source>
        <strain evidence="3">NLD-2019</strain>
        <tissue evidence="3">Leaf</tissue>
    </source>
</reference>
<dbReference type="AlphaFoldDB" id="A0A5N6LZX2"/>
<dbReference type="CDD" id="cd04660">
    <property type="entry name" value="nsLTP_like"/>
    <property type="match status" value="1"/>
</dbReference>
<proteinExistence type="predicted"/>
<dbReference type="PANTHER" id="PTHR33122">
    <property type="entry name" value="LIPID BINDING PROTEIN-RELATED"/>
    <property type="match status" value="1"/>
</dbReference>
<keyword evidence="1" id="KW-0732">Signal</keyword>
<dbReference type="InterPro" id="IPR016140">
    <property type="entry name" value="Bifunc_inhib/LTP/seed_store"/>
</dbReference>
<dbReference type="InterPro" id="IPR036312">
    <property type="entry name" value="Bifun_inhib/LTP/seed_sf"/>
</dbReference>
<accession>A0A5N6LZX2</accession>
<comment type="caution">
    <text evidence="3">The sequence shown here is derived from an EMBL/GenBank/DDBJ whole genome shotgun (WGS) entry which is preliminary data.</text>
</comment>
<feature type="chain" id="PRO_5024466139" description="Bifunctional inhibitor/plant lipid transfer protein/seed storage helical domain-containing protein" evidence="1">
    <location>
        <begin position="25"/>
        <end position="166"/>
    </location>
</feature>
<evidence type="ECO:0000259" key="2">
    <source>
        <dbReference type="SMART" id="SM00499"/>
    </source>
</evidence>
<protein>
    <recommendedName>
        <fullName evidence="2">Bifunctional inhibitor/plant lipid transfer protein/seed storage helical domain-containing protein</fullName>
    </recommendedName>
</protein>
<feature type="signal peptide" evidence="1">
    <location>
        <begin position="1"/>
        <end position="24"/>
    </location>
</feature>
<keyword evidence="4" id="KW-1185">Reference proteome</keyword>
<dbReference type="Gene3D" id="1.10.110.10">
    <property type="entry name" value="Plant lipid-transfer and hydrophobic proteins"/>
    <property type="match status" value="1"/>
</dbReference>
<dbReference type="InterPro" id="IPR039265">
    <property type="entry name" value="DIR1-like"/>
</dbReference>